<keyword evidence="1" id="KW-1133">Transmembrane helix</keyword>
<dbReference type="InParanoid" id="H2XZ87"/>
<feature type="transmembrane region" description="Helical" evidence="1">
    <location>
        <begin position="21"/>
        <end position="45"/>
    </location>
</feature>
<reference evidence="2" key="3">
    <citation type="submission" date="2025-08" db="UniProtKB">
        <authorList>
            <consortium name="Ensembl"/>
        </authorList>
    </citation>
    <scope>IDENTIFICATION</scope>
</reference>
<reference evidence="3" key="1">
    <citation type="journal article" date="2002" name="Science">
        <title>The draft genome of Ciona intestinalis: insights into chordate and vertebrate origins.</title>
        <authorList>
            <person name="Dehal P."/>
            <person name="Satou Y."/>
            <person name="Campbell R.K."/>
            <person name="Chapman J."/>
            <person name="Degnan B."/>
            <person name="De Tomaso A."/>
            <person name="Davidson B."/>
            <person name="Di Gregorio A."/>
            <person name="Gelpke M."/>
            <person name="Goodstein D.M."/>
            <person name="Harafuji N."/>
            <person name="Hastings K.E."/>
            <person name="Ho I."/>
            <person name="Hotta K."/>
            <person name="Huang W."/>
            <person name="Kawashima T."/>
            <person name="Lemaire P."/>
            <person name="Martinez D."/>
            <person name="Meinertzhagen I.A."/>
            <person name="Necula S."/>
            <person name="Nonaka M."/>
            <person name="Putnam N."/>
            <person name="Rash S."/>
            <person name="Saiga H."/>
            <person name="Satake M."/>
            <person name="Terry A."/>
            <person name="Yamada L."/>
            <person name="Wang H.G."/>
            <person name="Awazu S."/>
            <person name="Azumi K."/>
            <person name="Boore J."/>
            <person name="Branno M."/>
            <person name="Chin-Bow S."/>
            <person name="DeSantis R."/>
            <person name="Doyle S."/>
            <person name="Francino P."/>
            <person name="Keys D.N."/>
            <person name="Haga S."/>
            <person name="Hayashi H."/>
            <person name="Hino K."/>
            <person name="Imai K.S."/>
            <person name="Inaba K."/>
            <person name="Kano S."/>
            <person name="Kobayashi K."/>
            <person name="Kobayashi M."/>
            <person name="Lee B.I."/>
            <person name="Makabe K.W."/>
            <person name="Manohar C."/>
            <person name="Matassi G."/>
            <person name="Medina M."/>
            <person name="Mochizuki Y."/>
            <person name="Mount S."/>
            <person name="Morishita T."/>
            <person name="Miura S."/>
            <person name="Nakayama A."/>
            <person name="Nishizaka S."/>
            <person name="Nomoto H."/>
            <person name="Ohta F."/>
            <person name="Oishi K."/>
            <person name="Rigoutsos I."/>
            <person name="Sano M."/>
            <person name="Sasaki A."/>
            <person name="Sasakura Y."/>
            <person name="Shoguchi E."/>
            <person name="Shin-i T."/>
            <person name="Spagnuolo A."/>
            <person name="Stainier D."/>
            <person name="Suzuki M.M."/>
            <person name="Tassy O."/>
            <person name="Takatori N."/>
            <person name="Tokuoka M."/>
            <person name="Yagi K."/>
            <person name="Yoshizaki F."/>
            <person name="Wada S."/>
            <person name="Zhang C."/>
            <person name="Hyatt P.D."/>
            <person name="Larimer F."/>
            <person name="Detter C."/>
            <person name="Doggett N."/>
            <person name="Glavina T."/>
            <person name="Hawkins T."/>
            <person name="Richardson P."/>
            <person name="Lucas S."/>
            <person name="Kohara Y."/>
            <person name="Levine M."/>
            <person name="Satoh N."/>
            <person name="Rokhsar D.S."/>
        </authorList>
    </citation>
    <scope>NUCLEOTIDE SEQUENCE [LARGE SCALE GENOMIC DNA]</scope>
</reference>
<keyword evidence="3" id="KW-1185">Reference proteome</keyword>
<dbReference type="AlphaFoldDB" id="H2XZ87"/>
<dbReference type="HOGENOM" id="CLU_3037540_0_0_1"/>
<keyword evidence="1" id="KW-0812">Transmembrane</keyword>
<evidence type="ECO:0000313" key="3">
    <source>
        <dbReference type="Proteomes" id="UP000008144"/>
    </source>
</evidence>
<evidence type="ECO:0000256" key="1">
    <source>
        <dbReference type="SAM" id="Phobius"/>
    </source>
</evidence>
<name>H2XZ87_CIOIN</name>
<organism evidence="2 3">
    <name type="scientific">Ciona intestinalis</name>
    <name type="common">Transparent sea squirt</name>
    <name type="synonym">Ascidia intestinalis</name>
    <dbReference type="NCBI Taxonomy" id="7719"/>
    <lineage>
        <taxon>Eukaryota</taxon>
        <taxon>Metazoa</taxon>
        <taxon>Chordata</taxon>
        <taxon>Tunicata</taxon>
        <taxon>Ascidiacea</taxon>
        <taxon>Phlebobranchia</taxon>
        <taxon>Cionidae</taxon>
        <taxon>Ciona</taxon>
    </lineage>
</organism>
<proteinExistence type="predicted"/>
<dbReference type="EMBL" id="EAAA01002801">
    <property type="status" value="NOT_ANNOTATED_CDS"/>
    <property type="molecule type" value="Genomic_DNA"/>
</dbReference>
<protein>
    <submittedName>
        <fullName evidence="2">Uncharacterized protein</fullName>
    </submittedName>
</protein>
<dbReference type="Proteomes" id="UP000008144">
    <property type="component" value="Chromosome 9"/>
</dbReference>
<sequence length="55" mass="6689">KFKRNSESYATELLHTKINHFHLLLHQIKICSFLSCFFVFNHIFLRVKLFCSMQE</sequence>
<dbReference type="Ensembl" id="ENSCINT00000035704.1">
    <property type="protein sequence ID" value="ENSCINP00000034971.1"/>
    <property type="gene ID" value="ENSCING00000018071.1"/>
</dbReference>
<reference evidence="2" key="2">
    <citation type="journal article" date="2008" name="Genome Biol.">
        <title>Improved genome assembly and evidence-based global gene model set for the chordate Ciona intestinalis: new insight into intron and operon populations.</title>
        <authorList>
            <person name="Satou Y."/>
            <person name="Mineta K."/>
            <person name="Ogasawara M."/>
            <person name="Sasakura Y."/>
            <person name="Shoguchi E."/>
            <person name="Ueno K."/>
            <person name="Yamada L."/>
            <person name="Matsumoto J."/>
            <person name="Wasserscheid J."/>
            <person name="Dewar K."/>
            <person name="Wiley G.B."/>
            <person name="Macmil S.L."/>
            <person name="Roe B.A."/>
            <person name="Zeller R.W."/>
            <person name="Hastings K.E."/>
            <person name="Lemaire P."/>
            <person name="Lindquist E."/>
            <person name="Endo T."/>
            <person name="Hotta K."/>
            <person name="Inaba K."/>
        </authorList>
    </citation>
    <scope>NUCLEOTIDE SEQUENCE [LARGE SCALE GENOMIC DNA]</scope>
    <source>
        <strain evidence="2">wild type</strain>
    </source>
</reference>
<evidence type="ECO:0000313" key="2">
    <source>
        <dbReference type="Ensembl" id="ENSCINP00000034971.1"/>
    </source>
</evidence>
<keyword evidence="1" id="KW-0472">Membrane</keyword>
<accession>H2XZ87</accession>
<reference evidence="2" key="4">
    <citation type="submission" date="2025-09" db="UniProtKB">
        <authorList>
            <consortium name="Ensembl"/>
        </authorList>
    </citation>
    <scope>IDENTIFICATION</scope>
</reference>